<feature type="transmembrane region" description="Helical" evidence="2">
    <location>
        <begin position="26"/>
        <end position="45"/>
    </location>
</feature>
<keyword evidence="2" id="KW-0472">Membrane</keyword>
<feature type="transmembrane region" description="Helical" evidence="2">
    <location>
        <begin position="168"/>
        <end position="186"/>
    </location>
</feature>
<dbReference type="InterPro" id="IPR019169">
    <property type="entry name" value="Transmembrane_26"/>
</dbReference>
<feature type="compositionally biased region" description="Pro residues" evidence="1">
    <location>
        <begin position="321"/>
        <end position="331"/>
    </location>
</feature>
<dbReference type="Pfam" id="PF09772">
    <property type="entry name" value="Tmem26"/>
    <property type="match status" value="1"/>
</dbReference>
<dbReference type="PANTHER" id="PTHR22168">
    <property type="entry name" value="TMEM26 PROTEIN"/>
    <property type="match status" value="1"/>
</dbReference>
<feature type="transmembrane region" description="Helical" evidence="2">
    <location>
        <begin position="254"/>
        <end position="277"/>
    </location>
</feature>
<organism evidence="3 4">
    <name type="scientific">Pristionchus pacificus</name>
    <name type="common">Parasitic nematode worm</name>
    <dbReference type="NCBI Taxonomy" id="54126"/>
    <lineage>
        <taxon>Eukaryota</taxon>
        <taxon>Metazoa</taxon>
        <taxon>Ecdysozoa</taxon>
        <taxon>Nematoda</taxon>
        <taxon>Chromadorea</taxon>
        <taxon>Rhabditida</taxon>
        <taxon>Rhabditina</taxon>
        <taxon>Diplogasteromorpha</taxon>
        <taxon>Diplogasteroidea</taxon>
        <taxon>Neodiplogasteridae</taxon>
        <taxon>Pristionchus</taxon>
    </lineage>
</organism>
<feature type="transmembrane region" description="Helical" evidence="2">
    <location>
        <begin position="289"/>
        <end position="310"/>
    </location>
</feature>
<feature type="compositionally biased region" description="Basic residues" evidence="1">
    <location>
        <begin position="361"/>
        <end position="377"/>
    </location>
</feature>
<gene>
    <name evidence="3" type="primary">WBGene00278648</name>
</gene>
<dbReference type="PANTHER" id="PTHR22168:SF8">
    <property type="entry name" value="TRANSMEMBRANE PROTEIN 26"/>
    <property type="match status" value="1"/>
</dbReference>
<feature type="region of interest" description="Disordered" evidence="1">
    <location>
        <begin position="318"/>
        <end position="448"/>
    </location>
</feature>
<dbReference type="EnsemblMetazoa" id="PPA40279.1">
    <property type="protein sequence ID" value="PPA40279.1"/>
    <property type="gene ID" value="WBGene00278648"/>
</dbReference>
<keyword evidence="2" id="KW-1133">Transmembrane helix</keyword>
<name>A0A8R1YYF3_PRIPA</name>
<protein>
    <recommendedName>
        <fullName evidence="5">Transmembrane protein 26</fullName>
    </recommendedName>
</protein>
<reference evidence="4" key="1">
    <citation type="journal article" date="2008" name="Nat. Genet.">
        <title>The Pristionchus pacificus genome provides a unique perspective on nematode lifestyle and parasitism.</title>
        <authorList>
            <person name="Dieterich C."/>
            <person name="Clifton S.W."/>
            <person name="Schuster L.N."/>
            <person name="Chinwalla A."/>
            <person name="Delehaunty K."/>
            <person name="Dinkelacker I."/>
            <person name="Fulton L."/>
            <person name="Fulton R."/>
            <person name="Godfrey J."/>
            <person name="Minx P."/>
            <person name="Mitreva M."/>
            <person name="Roeseler W."/>
            <person name="Tian H."/>
            <person name="Witte H."/>
            <person name="Yang S.P."/>
            <person name="Wilson R.K."/>
            <person name="Sommer R.J."/>
        </authorList>
    </citation>
    <scope>NUCLEOTIDE SEQUENCE [LARGE SCALE GENOMIC DNA]</scope>
    <source>
        <strain evidence="4">PS312</strain>
    </source>
</reference>
<evidence type="ECO:0000256" key="2">
    <source>
        <dbReference type="SAM" id="Phobius"/>
    </source>
</evidence>
<proteinExistence type="predicted"/>
<feature type="compositionally biased region" description="Basic and acidic residues" evidence="1">
    <location>
        <begin position="425"/>
        <end position="448"/>
    </location>
</feature>
<keyword evidence="2" id="KW-0812">Transmembrane</keyword>
<accession>A0A8R1YYF3</accession>
<dbReference type="AlphaFoldDB" id="A0A8R1YYF3"/>
<feature type="transmembrane region" description="Helical" evidence="2">
    <location>
        <begin position="51"/>
        <end position="71"/>
    </location>
</feature>
<evidence type="ECO:0000256" key="1">
    <source>
        <dbReference type="SAM" id="MobiDB-lite"/>
    </source>
</evidence>
<feature type="transmembrane region" description="Helical" evidence="2">
    <location>
        <begin position="136"/>
        <end position="156"/>
    </location>
</feature>
<evidence type="ECO:0008006" key="5">
    <source>
        <dbReference type="Google" id="ProtNLM"/>
    </source>
</evidence>
<evidence type="ECO:0000313" key="4">
    <source>
        <dbReference type="Proteomes" id="UP000005239"/>
    </source>
</evidence>
<keyword evidence="4" id="KW-1185">Reference proteome</keyword>
<reference evidence="3" key="2">
    <citation type="submission" date="2022-06" db="UniProtKB">
        <authorList>
            <consortium name="EnsemblMetazoa"/>
        </authorList>
    </citation>
    <scope>IDENTIFICATION</scope>
    <source>
        <strain evidence="3">PS312</strain>
    </source>
</reference>
<feature type="transmembrane region" description="Helical" evidence="2">
    <location>
        <begin position="198"/>
        <end position="217"/>
    </location>
</feature>
<evidence type="ECO:0000313" key="3">
    <source>
        <dbReference type="EnsemblMetazoa" id="PPA40279.1"/>
    </source>
</evidence>
<feature type="transmembrane region" description="Helical" evidence="2">
    <location>
        <begin position="80"/>
        <end position="99"/>
    </location>
</feature>
<sequence length="448" mass="52242">MLSDDHNAPQSTMEAASVLWNISRAFLARLLFVIHSVATVWQTSLVTEAEWLWGFALLILLVVFEGSHTIIMRAGDERKWFCTSVLLYVLATAPPIWMLERHLCDLRVEYSAEKDGKALPIPFITLDDDDQTNEVLRVQIVEQVMLVVLILGRWLLPKGEISSEQLSQILLAYLAIASDIVEFFDVFKEPMVYKSRTIQHVVLFAWTLSLLQFPFVITTSRARKMRVAITKVDDYATRSVERKRSGIWKMTYDVDLWAIVLANVLQDIPFLLVRLYLMLFYRLSNYTLIFFTCKNALIILLQTYRAIILINDRYVEKKPKPPPPAKELPPPPRKRRRTRGNVNRGEDDEEMMLTEPLTPKNPKKHDKHGHHTTKRGKSISIERDRSPATRSGSMDARDLIGSGASNQGDHNRNEREKRVKMKGKRREERDRDREREHRYRERDYRERV</sequence>
<dbReference type="Proteomes" id="UP000005239">
    <property type="component" value="Unassembled WGS sequence"/>
</dbReference>